<organism evidence="4 5">
    <name type="scientific">Alkalispirochaeta americana</name>
    <dbReference type="NCBI Taxonomy" id="159291"/>
    <lineage>
        <taxon>Bacteria</taxon>
        <taxon>Pseudomonadati</taxon>
        <taxon>Spirochaetota</taxon>
        <taxon>Spirochaetia</taxon>
        <taxon>Spirochaetales</taxon>
        <taxon>Spirochaetaceae</taxon>
        <taxon>Alkalispirochaeta</taxon>
    </lineage>
</organism>
<dbReference type="SUPFAM" id="SSF55874">
    <property type="entry name" value="ATPase domain of HSP90 chaperone/DNA topoisomerase II/histidine kinase"/>
    <property type="match status" value="1"/>
</dbReference>
<dbReference type="InterPro" id="IPR046342">
    <property type="entry name" value="CBS_dom_sf"/>
</dbReference>
<feature type="domain" description="CBS" evidence="3">
    <location>
        <begin position="94"/>
        <end position="151"/>
    </location>
</feature>
<dbReference type="Gene3D" id="3.10.580.10">
    <property type="entry name" value="CBS-domain"/>
    <property type="match status" value="1"/>
</dbReference>
<sequence length="311" mass="34738">MNSGGTSIPIDTDQGSPIILELIYRLKIRDVMTEPTFICTTDETMRDAQRIMKSNSISGVPVMEGRRLVGIVSVDDVITALEKGYIDDPVQNHMTRQVIVLEDDMPLSFGISWLDKYRFGRLPVLNARKELVGIVTSRDVIVALLLEINKEIERFEKNTKQKESSGEGFRLEYTTRPFDFEMAGRLSTETKQQLKSRDLPPKLIRRVAIATYELEMNQVVHSEGGTVQVSYEAKRHRVTIRARDHGPGIEDVESALEEGVSTANEWVRSLGFGAGMGLPNTRRVADEFSISSSPAGTNVDVVIYTSQEGKS</sequence>
<evidence type="ECO:0000256" key="1">
    <source>
        <dbReference type="ARBA" id="ARBA00023122"/>
    </source>
</evidence>
<keyword evidence="5" id="KW-1185">Reference proteome</keyword>
<evidence type="ECO:0000256" key="2">
    <source>
        <dbReference type="PROSITE-ProRule" id="PRU00703"/>
    </source>
</evidence>
<dbReference type="PANTHER" id="PTHR43080:SF2">
    <property type="entry name" value="CBS DOMAIN-CONTAINING PROTEIN"/>
    <property type="match status" value="1"/>
</dbReference>
<dbReference type="InterPro" id="IPR051257">
    <property type="entry name" value="Diverse_CBS-Domain"/>
</dbReference>
<dbReference type="SMART" id="SM00116">
    <property type="entry name" value="CBS"/>
    <property type="match status" value="2"/>
</dbReference>
<evidence type="ECO:0000259" key="3">
    <source>
        <dbReference type="PROSITE" id="PS51371"/>
    </source>
</evidence>
<dbReference type="InterPro" id="IPR000644">
    <property type="entry name" value="CBS_dom"/>
</dbReference>
<keyword evidence="1 2" id="KW-0129">CBS domain</keyword>
<dbReference type="OrthoDB" id="9797578at2"/>
<evidence type="ECO:0000313" key="4">
    <source>
        <dbReference type="EMBL" id="SIQ51814.1"/>
    </source>
</evidence>
<dbReference type="Pfam" id="PF13581">
    <property type="entry name" value="HATPase_c_2"/>
    <property type="match status" value="1"/>
</dbReference>
<dbReference type="InterPro" id="IPR036890">
    <property type="entry name" value="HATPase_C_sf"/>
</dbReference>
<dbReference type="AlphaFoldDB" id="A0A1N6TEX8"/>
<dbReference type="PANTHER" id="PTHR43080">
    <property type="entry name" value="CBS DOMAIN-CONTAINING PROTEIN CBSX3, MITOCHONDRIAL"/>
    <property type="match status" value="1"/>
</dbReference>
<dbReference type="Gene3D" id="3.30.565.10">
    <property type="entry name" value="Histidine kinase-like ATPase, C-terminal domain"/>
    <property type="match status" value="1"/>
</dbReference>
<name>A0A1N6TEX8_9SPIO</name>
<protein>
    <submittedName>
        <fullName evidence="4">CBS domain-containing protein</fullName>
    </submittedName>
</protein>
<dbReference type="EMBL" id="FTMS01000010">
    <property type="protein sequence ID" value="SIQ51814.1"/>
    <property type="molecule type" value="Genomic_DNA"/>
</dbReference>
<dbReference type="SUPFAM" id="SSF54631">
    <property type="entry name" value="CBS-domain pair"/>
    <property type="match status" value="1"/>
</dbReference>
<feature type="domain" description="CBS" evidence="3">
    <location>
        <begin position="32"/>
        <end position="89"/>
    </location>
</feature>
<proteinExistence type="predicted"/>
<dbReference type="PROSITE" id="PS51371">
    <property type="entry name" value="CBS"/>
    <property type="match status" value="2"/>
</dbReference>
<dbReference type="Proteomes" id="UP000186400">
    <property type="component" value="Unassembled WGS sequence"/>
</dbReference>
<dbReference type="STRING" id="159291.SAMN05920897_11028"/>
<reference evidence="4 5" key="1">
    <citation type="submission" date="2017-01" db="EMBL/GenBank/DDBJ databases">
        <authorList>
            <person name="Mah S.A."/>
            <person name="Swanson W.J."/>
            <person name="Moy G.W."/>
            <person name="Vacquier V.D."/>
        </authorList>
    </citation>
    <scope>NUCLEOTIDE SEQUENCE [LARGE SCALE GENOMIC DNA]</scope>
    <source>
        <strain evidence="4 5">ASpG1</strain>
    </source>
</reference>
<accession>A0A1N6TEX8</accession>
<dbReference type="InterPro" id="IPR003594">
    <property type="entry name" value="HATPase_dom"/>
</dbReference>
<dbReference type="Pfam" id="PF00571">
    <property type="entry name" value="CBS"/>
    <property type="match status" value="2"/>
</dbReference>
<evidence type="ECO:0000313" key="5">
    <source>
        <dbReference type="Proteomes" id="UP000186400"/>
    </source>
</evidence>
<gene>
    <name evidence="4" type="ORF">SAMN05920897_11028</name>
</gene>
<dbReference type="RefSeq" id="WP_076488880.1">
    <property type="nucleotide sequence ID" value="NZ_FTMS01000010.1"/>
</dbReference>